<name>A0A9N8VUM5_9GLOM</name>
<dbReference type="OrthoDB" id="2097874at2759"/>
<accession>A0A9N8VUM5</accession>
<evidence type="ECO:0000259" key="1">
    <source>
        <dbReference type="Pfam" id="PF14687"/>
    </source>
</evidence>
<dbReference type="InterPro" id="IPR027986">
    <property type="entry name" value="TCAIM"/>
</dbReference>
<feature type="domain" description="DUF4460" evidence="1">
    <location>
        <begin position="16"/>
        <end position="76"/>
    </location>
</feature>
<dbReference type="PANTHER" id="PTHR31596">
    <property type="entry name" value="T-CELL ACTIVATION INHIBITOR, MITOCHONDRIAL"/>
    <property type="match status" value="1"/>
</dbReference>
<dbReference type="Pfam" id="PF14687">
    <property type="entry name" value="DUF4460"/>
    <property type="match status" value="1"/>
</dbReference>
<protein>
    <submittedName>
        <fullName evidence="2">14405_t:CDS:1</fullName>
    </submittedName>
</protein>
<evidence type="ECO:0000313" key="2">
    <source>
        <dbReference type="EMBL" id="CAG8463118.1"/>
    </source>
</evidence>
<dbReference type="Proteomes" id="UP000789508">
    <property type="component" value="Unassembled WGS sequence"/>
</dbReference>
<organism evidence="2 3">
    <name type="scientific">Ambispora leptoticha</name>
    <dbReference type="NCBI Taxonomy" id="144679"/>
    <lineage>
        <taxon>Eukaryota</taxon>
        <taxon>Fungi</taxon>
        <taxon>Fungi incertae sedis</taxon>
        <taxon>Mucoromycota</taxon>
        <taxon>Glomeromycotina</taxon>
        <taxon>Glomeromycetes</taxon>
        <taxon>Archaeosporales</taxon>
        <taxon>Ambisporaceae</taxon>
        <taxon>Ambispora</taxon>
    </lineage>
</organism>
<comment type="caution">
    <text evidence="2">The sequence shown here is derived from an EMBL/GenBank/DDBJ whole genome shotgun (WGS) entry which is preliminary data.</text>
</comment>
<dbReference type="AlphaFoldDB" id="A0A9N8VUM5"/>
<dbReference type="EMBL" id="CAJVPS010000193">
    <property type="protein sequence ID" value="CAG8463118.1"/>
    <property type="molecule type" value="Genomic_DNA"/>
</dbReference>
<gene>
    <name evidence="2" type="ORF">ALEPTO_LOCUS1642</name>
</gene>
<dbReference type="PANTHER" id="PTHR31596:SF1">
    <property type="entry name" value="T-CELL ACTIVATION INHIBITOR, MITOCHONDRIAL"/>
    <property type="match status" value="1"/>
</dbReference>
<evidence type="ECO:0000313" key="3">
    <source>
        <dbReference type="Proteomes" id="UP000789508"/>
    </source>
</evidence>
<dbReference type="InterPro" id="IPR028031">
    <property type="entry name" value="DUF4460"/>
</dbReference>
<dbReference type="GO" id="GO:0005739">
    <property type="term" value="C:mitochondrion"/>
    <property type="evidence" value="ECO:0007669"/>
    <property type="project" value="TreeGrafter"/>
</dbReference>
<keyword evidence="3" id="KW-1185">Reference proteome</keyword>
<sequence>MLKTTKLPREVQTLLKPYVTKFLFCVHPDFFYNNPKEKQVNTKSLQTLNALLNSGDVVVKKQISPSISIEMLVDFFENRKISGVNLEFYHRNTQTDTSSSNNDSLTRLNSVMCCFVSAALSYEIQNLYNSLAFLHLCRRIGIPVDAASDSLILKILKERSKNGKEEKSKTSEASSTQKSLREIFAHEIRLSRIVSDPISVLGTSYKNGIGNINVSNALTTLYKCVYYENDDETKGFAQTRSKLSQKFKWWGKIPIIIIDVEVNKKINDGGILLMHYDWPEKGLYLFGLLPLFVDC</sequence>
<proteinExistence type="predicted"/>
<reference evidence="2" key="1">
    <citation type="submission" date="2021-06" db="EMBL/GenBank/DDBJ databases">
        <authorList>
            <person name="Kallberg Y."/>
            <person name="Tangrot J."/>
            <person name="Rosling A."/>
        </authorList>
    </citation>
    <scope>NUCLEOTIDE SEQUENCE</scope>
    <source>
        <strain evidence="2">FL130A</strain>
    </source>
</reference>